<dbReference type="GO" id="GO:0006790">
    <property type="term" value="P:sulfur compound metabolic process"/>
    <property type="evidence" value="ECO:0007669"/>
    <property type="project" value="TreeGrafter"/>
</dbReference>
<evidence type="ECO:0000256" key="12">
    <source>
        <dbReference type="ARBA" id="ARBA00023004"/>
    </source>
</evidence>
<dbReference type="AlphaFoldDB" id="A0A167BGX5"/>
<name>A0A167BGX5_COLIC</name>
<dbReference type="SUPFAM" id="SSF56524">
    <property type="entry name" value="Oxidoreductase molybdopterin-binding domain"/>
    <property type="match status" value="1"/>
</dbReference>
<feature type="compositionally biased region" description="Polar residues" evidence="15">
    <location>
        <begin position="73"/>
        <end position="91"/>
    </location>
</feature>
<protein>
    <recommendedName>
        <fullName evidence="7">Nitrate reductase [NADPH]</fullName>
        <ecNumber evidence="6">1.7.1.3</ecNumber>
        <ecNumber evidence="5">1.8.3.1</ecNumber>
    </recommendedName>
</protein>
<dbReference type="PRINTS" id="PR00407">
    <property type="entry name" value="EUMOPTERIN"/>
</dbReference>
<evidence type="ECO:0000313" key="17">
    <source>
        <dbReference type="EMBL" id="KZL81320.1"/>
    </source>
</evidence>
<dbReference type="SUPFAM" id="SSF81296">
    <property type="entry name" value="E set domains"/>
    <property type="match status" value="1"/>
</dbReference>
<evidence type="ECO:0000256" key="6">
    <source>
        <dbReference type="ARBA" id="ARBA00012673"/>
    </source>
</evidence>
<dbReference type="GO" id="GO:0008482">
    <property type="term" value="F:sulfite oxidase activity"/>
    <property type="evidence" value="ECO:0007669"/>
    <property type="project" value="UniProtKB-EC"/>
</dbReference>
<reference evidence="17 18" key="1">
    <citation type="submission" date="2015-06" db="EMBL/GenBank/DDBJ databases">
        <title>Survival trade-offs in plant roots during colonization by closely related pathogenic and mutualistic fungi.</title>
        <authorList>
            <person name="Hacquard S."/>
            <person name="Kracher B."/>
            <person name="Hiruma K."/>
            <person name="Weinman A."/>
            <person name="Muench P."/>
            <person name="Garrido Oter R."/>
            <person name="Ver Loren van Themaat E."/>
            <person name="Dallerey J.-F."/>
            <person name="Damm U."/>
            <person name="Henrissat B."/>
            <person name="Lespinet O."/>
            <person name="Thon M."/>
            <person name="Kemen E."/>
            <person name="McHardy A.C."/>
            <person name="Schulze-Lefert P."/>
            <person name="O'Connell R.J."/>
        </authorList>
    </citation>
    <scope>NUCLEOTIDE SEQUENCE [LARGE SCALE GENOMIC DNA]</scope>
    <source>
        <strain evidence="17 18">MAFF 238704</strain>
    </source>
</reference>
<dbReference type="FunFam" id="3.90.420.10:FF:000002">
    <property type="entry name" value="sulfite oxidase, mitochondrial"/>
    <property type="match status" value="1"/>
</dbReference>
<dbReference type="InterPro" id="IPR036374">
    <property type="entry name" value="OxRdtase_Mopterin-bd_sf"/>
</dbReference>
<keyword evidence="11" id="KW-0560">Oxidoreductase</keyword>
<dbReference type="GO" id="GO:0030151">
    <property type="term" value="F:molybdenum ion binding"/>
    <property type="evidence" value="ECO:0007669"/>
    <property type="project" value="InterPro"/>
</dbReference>
<evidence type="ECO:0000256" key="5">
    <source>
        <dbReference type="ARBA" id="ARBA00012505"/>
    </source>
</evidence>
<evidence type="ECO:0000256" key="1">
    <source>
        <dbReference type="ARBA" id="ARBA00001924"/>
    </source>
</evidence>
<feature type="region of interest" description="Disordered" evidence="15">
    <location>
        <begin position="69"/>
        <end position="99"/>
    </location>
</feature>
<evidence type="ECO:0000256" key="14">
    <source>
        <dbReference type="ARBA" id="ARBA00049155"/>
    </source>
</evidence>
<keyword evidence="9" id="KW-0349">Heme</keyword>
<comment type="subcellular location">
    <subcellularLocation>
        <location evidence="3">Mitochondrion intermembrane space</location>
    </subcellularLocation>
</comment>
<dbReference type="EC" id="1.8.3.1" evidence="5"/>
<evidence type="ECO:0000256" key="10">
    <source>
        <dbReference type="ARBA" id="ARBA00022723"/>
    </source>
</evidence>
<evidence type="ECO:0000256" key="8">
    <source>
        <dbReference type="ARBA" id="ARBA00022505"/>
    </source>
</evidence>
<dbReference type="InterPro" id="IPR005066">
    <property type="entry name" value="MoCF_OxRdtse_dimer"/>
</dbReference>
<proteinExistence type="predicted"/>
<keyword evidence="10" id="KW-0479">Metal-binding</keyword>
<dbReference type="InterPro" id="IPR014756">
    <property type="entry name" value="Ig_E-set"/>
</dbReference>
<dbReference type="InterPro" id="IPR000572">
    <property type="entry name" value="OxRdtase_Mopterin-bd_dom"/>
</dbReference>
<dbReference type="GO" id="GO:0020037">
    <property type="term" value="F:heme binding"/>
    <property type="evidence" value="ECO:0007669"/>
    <property type="project" value="TreeGrafter"/>
</dbReference>
<evidence type="ECO:0000313" key="18">
    <source>
        <dbReference type="Proteomes" id="UP000076584"/>
    </source>
</evidence>
<comment type="catalytic activity">
    <reaction evidence="14">
        <text>nitrite + NADP(+) + H2O = nitrate + NADPH + H(+)</text>
        <dbReference type="Rhea" id="RHEA:19061"/>
        <dbReference type="ChEBI" id="CHEBI:15377"/>
        <dbReference type="ChEBI" id="CHEBI:15378"/>
        <dbReference type="ChEBI" id="CHEBI:16301"/>
        <dbReference type="ChEBI" id="CHEBI:17632"/>
        <dbReference type="ChEBI" id="CHEBI:57783"/>
        <dbReference type="ChEBI" id="CHEBI:58349"/>
        <dbReference type="EC" id="1.7.1.3"/>
    </reaction>
</comment>
<dbReference type="InterPro" id="IPR008335">
    <property type="entry name" value="Mopterin_OxRdtase_euk"/>
</dbReference>
<evidence type="ECO:0000259" key="16">
    <source>
        <dbReference type="PROSITE" id="PS50255"/>
    </source>
</evidence>
<evidence type="ECO:0000256" key="11">
    <source>
        <dbReference type="ARBA" id="ARBA00023002"/>
    </source>
</evidence>
<evidence type="ECO:0000256" key="13">
    <source>
        <dbReference type="ARBA" id="ARBA00023128"/>
    </source>
</evidence>
<dbReference type="Pfam" id="PF03404">
    <property type="entry name" value="Mo-co_dimer"/>
    <property type="match status" value="1"/>
</dbReference>
<accession>A0A167BGX5</accession>
<comment type="cofactor">
    <cofactor evidence="2">
        <name>heme b</name>
        <dbReference type="ChEBI" id="CHEBI:60344"/>
    </cofactor>
</comment>
<keyword evidence="13" id="KW-0496">Mitochondrion</keyword>
<feature type="region of interest" description="Disordered" evidence="15">
    <location>
        <begin position="190"/>
        <end position="223"/>
    </location>
</feature>
<gene>
    <name evidence="17" type="ORF">CI238_00460</name>
</gene>
<dbReference type="PROSITE" id="PS50255">
    <property type="entry name" value="CYTOCHROME_B5_2"/>
    <property type="match status" value="1"/>
</dbReference>
<keyword evidence="18" id="KW-1185">Reference proteome</keyword>
<comment type="pathway">
    <text evidence="4">Energy metabolism; sulfur metabolism.</text>
</comment>
<dbReference type="GO" id="GO:0005758">
    <property type="term" value="C:mitochondrial intermembrane space"/>
    <property type="evidence" value="ECO:0007669"/>
    <property type="project" value="UniProtKB-SubCell"/>
</dbReference>
<dbReference type="SMART" id="SM01117">
    <property type="entry name" value="Cyt-b5"/>
    <property type="match status" value="1"/>
</dbReference>
<evidence type="ECO:0000256" key="4">
    <source>
        <dbReference type="ARBA" id="ARBA00004971"/>
    </source>
</evidence>
<feature type="compositionally biased region" description="Basic and acidic residues" evidence="15">
    <location>
        <begin position="200"/>
        <end position="216"/>
    </location>
</feature>
<dbReference type="PANTHER" id="PTHR19372:SF7">
    <property type="entry name" value="SULFITE OXIDASE, MITOCHONDRIAL"/>
    <property type="match status" value="1"/>
</dbReference>
<feature type="domain" description="Cytochrome b5 heme-binding" evidence="16">
    <location>
        <begin position="100"/>
        <end position="180"/>
    </location>
</feature>
<evidence type="ECO:0000256" key="2">
    <source>
        <dbReference type="ARBA" id="ARBA00001970"/>
    </source>
</evidence>
<dbReference type="Proteomes" id="UP000076584">
    <property type="component" value="Unassembled WGS sequence"/>
</dbReference>
<dbReference type="FunFam" id="3.10.120.10:FF:000007">
    <property type="entry name" value="Sulfite oxidase, mitochondrial"/>
    <property type="match status" value="1"/>
</dbReference>
<evidence type="ECO:0000256" key="9">
    <source>
        <dbReference type="ARBA" id="ARBA00022617"/>
    </source>
</evidence>
<dbReference type="Gene3D" id="3.10.120.10">
    <property type="entry name" value="Cytochrome b5-like heme/steroid binding domain"/>
    <property type="match status" value="1"/>
</dbReference>
<dbReference type="EMBL" id="LFIW01001670">
    <property type="protein sequence ID" value="KZL81320.1"/>
    <property type="molecule type" value="Genomic_DNA"/>
</dbReference>
<dbReference type="STRING" id="1573173.A0A167BGX5"/>
<organism evidence="17 18">
    <name type="scientific">Colletotrichum incanum</name>
    <name type="common">Soybean anthracnose fungus</name>
    <dbReference type="NCBI Taxonomy" id="1573173"/>
    <lineage>
        <taxon>Eukaryota</taxon>
        <taxon>Fungi</taxon>
        <taxon>Dikarya</taxon>
        <taxon>Ascomycota</taxon>
        <taxon>Pezizomycotina</taxon>
        <taxon>Sordariomycetes</taxon>
        <taxon>Hypocreomycetidae</taxon>
        <taxon>Glomerellales</taxon>
        <taxon>Glomerellaceae</taxon>
        <taxon>Colletotrichum</taxon>
        <taxon>Colletotrichum spaethianum species complex</taxon>
    </lineage>
</organism>
<dbReference type="GO" id="GO:0050464">
    <property type="term" value="F:nitrate reductase (NADPH) activity"/>
    <property type="evidence" value="ECO:0007669"/>
    <property type="project" value="UniProtKB-EC"/>
</dbReference>
<feature type="region of interest" description="Disordered" evidence="15">
    <location>
        <begin position="17"/>
        <end position="46"/>
    </location>
</feature>
<dbReference type="InterPro" id="IPR036400">
    <property type="entry name" value="Cyt_B5-like_heme/steroid_sf"/>
</dbReference>
<dbReference type="Gene3D" id="3.90.420.10">
    <property type="entry name" value="Oxidoreductase, molybdopterin-binding domain"/>
    <property type="match status" value="1"/>
</dbReference>
<evidence type="ECO:0000256" key="7">
    <source>
        <dbReference type="ARBA" id="ARBA00015499"/>
    </source>
</evidence>
<sequence>MSKRAFTSWLRSSVLSGASRRVRSTTPQTQQPPISQWRRFTSRSTQRQRPILLTAGAGILTTTLLLSLTPTSKPSRPSGNATEAPSSTTTRALPDPPSQWPQYRLSEIKLHDATSDRPWITYRTSVYDITDWVAAHPGGDVILRAAGGAVEPYWDIFSIHRQQLDNVLAILEGYKIGEVDGADVPLLSRGGGVDDPFADDPPRDPRLRTLTERPRNAETPAEGLGHFVTPTELFYVRNHMWVPIVDEAGADAHAVTIEMPDGEERVYTLEELRTRFATHKVTATLQCAGNRRHDMTTHAAKTNGLQWTAGAISTAEWEGVLLRDVLADVTRHKMSVENIPPSVRHVHFVGLEAYAASIPIAKALDPLGDVLLAFRMNGAPLPRDHGYPLRAVVPGNVAARSVKWLRRIALSDEESPSQWQQRDYKAFCPGEGPEPDWDSAPAIQEMPVTSAVTAARVDGLGAAAGRKRRVKAEGYAYSGGGREVVRVDVSTDGGRTWKPAELVGDAGVGKKAWCWKRWRYEGLVADGQGAGDHKEAVRLVAKATDEAYNTQPESYASIYNVRGNLATAWHRVDVAEEKTQSSC</sequence>
<keyword evidence="8" id="KW-0500">Molybdenum</keyword>
<dbReference type="GO" id="GO:0043546">
    <property type="term" value="F:molybdopterin cofactor binding"/>
    <property type="evidence" value="ECO:0007669"/>
    <property type="project" value="TreeGrafter"/>
</dbReference>
<keyword evidence="12" id="KW-0408">Iron</keyword>
<dbReference type="Pfam" id="PF00173">
    <property type="entry name" value="Cyt-b5"/>
    <property type="match status" value="1"/>
</dbReference>
<dbReference type="SUPFAM" id="SSF55856">
    <property type="entry name" value="Cytochrome b5-like heme/steroid binding domain"/>
    <property type="match status" value="1"/>
</dbReference>
<dbReference type="EC" id="1.7.1.3" evidence="6"/>
<dbReference type="InterPro" id="IPR001199">
    <property type="entry name" value="Cyt_B5-like_heme/steroid-bd"/>
</dbReference>
<dbReference type="Gene3D" id="2.60.40.650">
    <property type="match status" value="1"/>
</dbReference>
<dbReference type="PANTHER" id="PTHR19372">
    <property type="entry name" value="SULFITE REDUCTASE"/>
    <property type="match status" value="1"/>
</dbReference>
<comment type="caution">
    <text evidence="17">The sequence shown here is derived from an EMBL/GenBank/DDBJ whole genome shotgun (WGS) entry which is preliminary data.</text>
</comment>
<evidence type="ECO:0000256" key="3">
    <source>
        <dbReference type="ARBA" id="ARBA00004569"/>
    </source>
</evidence>
<comment type="cofactor">
    <cofactor evidence="1">
        <name>Mo-molybdopterin</name>
        <dbReference type="ChEBI" id="CHEBI:71302"/>
    </cofactor>
</comment>
<feature type="compositionally biased region" description="Low complexity" evidence="15">
    <location>
        <begin position="25"/>
        <end position="46"/>
    </location>
</feature>
<evidence type="ECO:0000256" key="15">
    <source>
        <dbReference type="SAM" id="MobiDB-lite"/>
    </source>
</evidence>
<dbReference type="Pfam" id="PF00174">
    <property type="entry name" value="Oxidored_molyb"/>
    <property type="match status" value="1"/>
</dbReference>